<dbReference type="EMBL" id="JAAMPC010000005">
    <property type="protein sequence ID" value="KAG2311558.1"/>
    <property type="molecule type" value="Genomic_DNA"/>
</dbReference>
<feature type="region of interest" description="Disordered" evidence="2">
    <location>
        <begin position="1"/>
        <end position="40"/>
    </location>
</feature>
<accession>A0A8X8AU58</accession>
<evidence type="ECO:0000313" key="4">
    <source>
        <dbReference type="Proteomes" id="UP000886595"/>
    </source>
</evidence>
<dbReference type="InterPro" id="IPR039331">
    <property type="entry name" value="PAPs-like"/>
</dbReference>
<sequence length="393" mass="43338">MPGARPGIRWRQASPPRRRRAPVPGAVASPLVSSPGQRPLPGCRRWGAVPAWRQPVRVSQAAGRQVGCAAGRQLAPRPALIEDSCRSSTIRRHGFQGPRLPLPEIMMIDGWPGSSPLARWEWTSLRPPASRAAPGECAAPASRQRTPAPGRSAAAGQRSVQRAAGQASAAGARRVPPVRASQRPAWRRQASQRLRQRAPVGRVRRPGLRVQRAARRQASAVTPGSPRLASRFAFPSNESGSFSPLYYSFNAGGAHFIVLNAYTPYDYSSDQYIWLENDLRNTNRSETSWVVATWSLPWYSTFRGHYREGESMRINLEDLLYSYQVDIVFNSQVDAYERSNRVYNYTLDQCGPVYITIGAGGAGKLETEHVDDPGNCPDHSHGSCSWFNFTLGP</sequence>
<evidence type="ECO:0008006" key="5">
    <source>
        <dbReference type="Google" id="ProtNLM"/>
    </source>
</evidence>
<dbReference type="GO" id="GO:0003993">
    <property type="term" value="F:acid phosphatase activity"/>
    <property type="evidence" value="ECO:0007669"/>
    <property type="project" value="InterPro"/>
</dbReference>
<dbReference type="Proteomes" id="UP000886595">
    <property type="component" value="Unassembled WGS sequence"/>
</dbReference>
<organism evidence="3 4">
    <name type="scientific">Brassica carinata</name>
    <name type="common">Ethiopian mustard</name>
    <name type="synonym">Abyssinian cabbage</name>
    <dbReference type="NCBI Taxonomy" id="52824"/>
    <lineage>
        <taxon>Eukaryota</taxon>
        <taxon>Viridiplantae</taxon>
        <taxon>Streptophyta</taxon>
        <taxon>Embryophyta</taxon>
        <taxon>Tracheophyta</taxon>
        <taxon>Spermatophyta</taxon>
        <taxon>Magnoliopsida</taxon>
        <taxon>eudicotyledons</taxon>
        <taxon>Gunneridae</taxon>
        <taxon>Pentapetalae</taxon>
        <taxon>rosids</taxon>
        <taxon>malvids</taxon>
        <taxon>Brassicales</taxon>
        <taxon>Brassicaceae</taxon>
        <taxon>Brassiceae</taxon>
        <taxon>Brassica</taxon>
    </lineage>
</organism>
<dbReference type="CDD" id="cd00839">
    <property type="entry name" value="MPP_PAPs"/>
    <property type="match status" value="1"/>
</dbReference>
<name>A0A8X8AU58_BRACI</name>
<protein>
    <recommendedName>
        <fullName evidence="5">Acid phosphatase</fullName>
    </recommendedName>
</protein>
<dbReference type="InterPro" id="IPR029052">
    <property type="entry name" value="Metallo-depent_PP-like"/>
</dbReference>
<evidence type="ECO:0000256" key="1">
    <source>
        <dbReference type="ARBA" id="ARBA00022729"/>
    </source>
</evidence>
<evidence type="ECO:0000256" key="2">
    <source>
        <dbReference type="SAM" id="MobiDB-lite"/>
    </source>
</evidence>
<feature type="non-terminal residue" evidence="3">
    <location>
        <position position="393"/>
    </location>
</feature>
<dbReference type="PANTHER" id="PTHR22953">
    <property type="entry name" value="ACID PHOSPHATASE RELATED"/>
    <property type="match status" value="1"/>
</dbReference>
<keyword evidence="4" id="KW-1185">Reference proteome</keyword>
<evidence type="ECO:0000313" key="3">
    <source>
        <dbReference type="EMBL" id="KAG2311558.1"/>
    </source>
</evidence>
<gene>
    <name evidence="3" type="ORF">Bca52824_023115</name>
</gene>
<dbReference type="OrthoDB" id="45007at2759"/>
<reference evidence="3 4" key="1">
    <citation type="submission" date="2020-02" db="EMBL/GenBank/DDBJ databases">
        <authorList>
            <person name="Ma Q."/>
            <person name="Huang Y."/>
            <person name="Song X."/>
            <person name="Pei D."/>
        </authorList>
    </citation>
    <scope>NUCLEOTIDE SEQUENCE [LARGE SCALE GENOMIC DNA]</scope>
    <source>
        <strain evidence="3">Sxm20200214</strain>
        <tissue evidence="3">Leaf</tissue>
    </source>
</reference>
<dbReference type="Gene3D" id="3.60.21.10">
    <property type="match status" value="1"/>
</dbReference>
<dbReference type="InterPro" id="IPR041792">
    <property type="entry name" value="MPP_PAP"/>
</dbReference>
<feature type="compositionally biased region" description="Low complexity" evidence="2">
    <location>
        <begin position="151"/>
        <end position="196"/>
    </location>
</feature>
<dbReference type="PANTHER" id="PTHR22953:SF15">
    <property type="entry name" value="PURPLE ACID PHOSPHATASE 13"/>
    <property type="match status" value="1"/>
</dbReference>
<dbReference type="SUPFAM" id="SSF56300">
    <property type="entry name" value="Metallo-dependent phosphatases"/>
    <property type="match status" value="1"/>
</dbReference>
<feature type="region of interest" description="Disordered" evidence="2">
    <location>
        <begin position="128"/>
        <end position="196"/>
    </location>
</feature>
<comment type="caution">
    <text evidence="3">The sequence shown here is derived from an EMBL/GenBank/DDBJ whole genome shotgun (WGS) entry which is preliminary data.</text>
</comment>
<dbReference type="AlphaFoldDB" id="A0A8X8AU58"/>
<proteinExistence type="predicted"/>
<keyword evidence="1" id="KW-0732">Signal</keyword>